<reference evidence="2" key="1">
    <citation type="submission" date="2018-08" db="EMBL/GenBank/DDBJ databases">
        <authorList>
            <person name="Kim S.-J."/>
            <person name="Jung G.-Y."/>
        </authorList>
    </citation>
    <scope>NUCLEOTIDE SEQUENCE [LARGE SCALE GENOMIC DNA]</scope>
    <source>
        <strain evidence="2">GY_H</strain>
    </source>
</reference>
<keyword evidence="2" id="KW-1185">Reference proteome</keyword>
<dbReference type="AlphaFoldDB" id="A0A371BBU3"/>
<evidence type="ECO:0000313" key="2">
    <source>
        <dbReference type="Proteomes" id="UP000263993"/>
    </source>
</evidence>
<proteinExistence type="predicted"/>
<accession>A0A371BBU3</accession>
<organism evidence="1 2">
    <name type="scientific">Undibacter mobilis</name>
    <dbReference type="NCBI Taxonomy" id="2292256"/>
    <lineage>
        <taxon>Bacteria</taxon>
        <taxon>Pseudomonadati</taxon>
        <taxon>Pseudomonadota</taxon>
        <taxon>Alphaproteobacteria</taxon>
        <taxon>Hyphomicrobiales</taxon>
        <taxon>Nitrobacteraceae</taxon>
        <taxon>Undibacter</taxon>
    </lineage>
</organism>
<dbReference type="RefSeq" id="WP_115517011.1">
    <property type="nucleotide sequence ID" value="NZ_QRGO01000001.1"/>
</dbReference>
<comment type="caution">
    <text evidence="1">The sequence shown here is derived from an EMBL/GenBank/DDBJ whole genome shotgun (WGS) entry which is preliminary data.</text>
</comment>
<dbReference type="OrthoDB" id="9976444at2"/>
<name>A0A371BBU3_9BRAD</name>
<sequence length="63" mass="6647">MSLPSVPTRTDAAVACGCGGIARITAVAPIPSRPDRMRHVYRCAECGQDLVFEVMKKGVEGNG</sequence>
<dbReference type="EMBL" id="QRGO01000001">
    <property type="protein sequence ID" value="RDV04987.1"/>
    <property type="molecule type" value="Genomic_DNA"/>
</dbReference>
<gene>
    <name evidence="1" type="ORF">DXH78_10690</name>
</gene>
<evidence type="ECO:0000313" key="1">
    <source>
        <dbReference type="EMBL" id="RDV04987.1"/>
    </source>
</evidence>
<dbReference type="Proteomes" id="UP000263993">
    <property type="component" value="Unassembled WGS sequence"/>
</dbReference>
<protein>
    <submittedName>
        <fullName evidence="1">Uncharacterized protein</fullName>
    </submittedName>
</protein>